<organism evidence="2 3">
    <name type="scientific">Mixta tenebrionis</name>
    <dbReference type="NCBI Taxonomy" id="2562439"/>
    <lineage>
        <taxon>Bacteria</taxon>
        <taxon>Pseudomonadati</taxon>
        <taxon>Pseudomonadota</taxon>
        <taxon>Gammaproteobacteria</taxon>
        <taxon>Enterobacterales</taxon>
        <taxon>Erwiniaceae</taxon>
        <taxon>Mixta</taxon>
    </lineage>
</organism>
<comment type="caution">
    <text evidence="2">The sequence shown here is derived from an EMBL/GenBank/DDBJ whole genome shotgun (WGS) entry which is preliminary data.</text>
</comment>
<keyword evidence="2" id="KW-0808">Transferase</keyword>
<keyword evidence="3" id="KW-1185">Reference proteome</keyword>
<protein>
    <submittedName>
        <fullName evidence="2">Glycosyltransferase family 25 protein</fullName>
    </submittedName>
</protein>
<dbReference type="Pfam" id="PF01755">
    <property type="entry name" value="Glyco_transf_25"/>
    <property type="match status" value="1"/>
</dbReference>
<accession>A0A506VFJ1</accession>
<dbReference type="AlphaFoldDB" id="A0A506VFJ1"/>
<dbReference type="InterPro" id="IPR002654">
    <property type="entry name" value="Glyco_trans_25"/>
</dbReference>
<dbReference type="Proteomes" id="UP000319523">
    <property type="component" value="Unassembled WGS sequence"/>
</dbReference>
<dbReference type="EMBL" id="VHQI01000001">
    <property type="protein sequence ID" value="TPW44378.1"/>
    <property type="molecule type" value="Genomic_DNA"/>
</dbReference>
<name>A0A506VFJ1_9GAMM</name>
<evidence type="ECO:0000313" key="3">
    <source>
        <dbReference type="Proteomes" id="UP000319523"/>
    </source>
</evidence>
<feature type="domain" description="Glycosyl transferase family 25" evidence="1">
    <location>
        <begin position="24"/>
        <end position="191"/>
    </location>
</feature>
<proteinExistence type="predicted"/>
<dbReference type="CDD" id="cd06532">
    <property type="entry name" value="Glyco_transf_25"/>
    <property type="match status" value="1"/>
</dbReference>
<gene>
    <name evidence="2" type="ORF">FKM52_01315</name>
</gene>
<evidence type="ECO:0000259" key="1">
    <source>
        <dbReference type="Pfam" id="PF01755"/>
    </source>
</evidence>
<dbReference type="GO" id="GO:0016740">
    <property type="term" value="F:transferase activity"/>
    <property type="evidence" value="ECO:0007669"/>
    <property type="project" value="UniProtKB-KW"/>
</dbReference>
<sequence>MFIILAGYGKTFISPRPGLLKNMKIFIINLENSVARRLQMQKQMSNLGLPFEFIKAVDGRLMSDKQIKQATSIINYAFLPGEIGCALSHQLVYKKMIDDNIDTALILEDDVILHADTGNILVNLNLSNNRPEVVLLSRVNKYLKKPTRNITGHYSLHKTHQATTAHSYLINKQAAESLLTHLYPVWMTADKWTFFEELSLLTVYSVIPHPVSLSEESNSSTININKGNSDLDRQKKETWQELMLKRPLKAKIKHRYRRAVVPLFHKITDQGKG</sequence>
<evidence type="ECO:0000313" key="2">
    <source>
        <dbReference type="EMBL" id="TPW44378.1"/>
    </source>
</evidence>
<dbReference type="OrthoDB" id="9816113at2"/>
<reference evidence="2 3" key="1">
    <citation type="submission" date="2019-06" db="EMBL/GenBank/DDBJ databases">
        <authorList>
            <person name="Yang Y."/>
        </authorList>
    </citation>
    <scope>NUCLEOTIDE SEQUENCE [LARGE SCALE GENOMIC DNA]</scope>
    <source>
        <strain evidence="2 3">BIT-26</strain>
    </source>
</reference>